<dbReference type="InterPro" id="IPR006016">
    <property type="entry name" value="UspA"/>
</dbReference>
<name>A0A3N4ZBL7_9MICO</name>
<comment type="caution">
    <text evidence="3">The sequence shown here is derived from an EMBL/GenBank/DDBJ whole genome shotgun (WGS) entry which is preliminary data.</text>
</comment>
<dbReference type="AlphaFoldDB" id="A0A3N4ZBL7"/>
<dbReference type="Proteomes" id="UP000280726">
    <property type="component" value="Unassembled WGS sequence"/>
</dbReference>
<reference evidence="3 4" key="1">
    <citation type="submission" date="2018-11" db="EMBL/GenBank/DDBJ databases">
        <title>Sequencing the genomes of 1000 actinobacteria strains.</title>
        <authorList>
            <person name="Klenk H.-P."/>
        </authorList>
    </citation>
    <scope>NUCLEOTIDE SEQUENCE [LARGE SCALE GENOMIC DNA]</scope>
    <source>
        <strain evidence="3 4">DSM 14418</strain>
    </source>
</reference>
<organism evidence="3 4">
    <name type="scientific">Georgenia muralis</name>
    <dbReference type="NCBI Taxonomy" id="154117"/>
    <lineage>
        <taxon>Bacteria</taxon>
        <taxon>Bacillati</taxon>
        <taxon>Actinomycetota</taxon>
        <taxon>Actinomycetes</taxon>
        <taxon>Micrococcales</taxon>
        <taxon>Bogoriellaceae</taxon>
        <taxon>Georgenia</taxon>
    </lineage>
</organism>
<evidence type="ECO:0000313" key="4">
    <source>
        <dbReference type="Proteomes" id="UP000280726"/>
    </source>
</evidence>
<evidence type="ECO:0000256" key="1">
    <source>
        <dbReference type="ARBA" id="ARBA00008791"/>
    </source>
</evidence>
<dbReference type="Pfam" id="PF00582">
    <property type="entry name" value="Usp"/>
    <property type="match status" value="1"/>
</dbReference>
<evidence type="ECO:0000313" key="3">
    <source>
        <dbReference type="EMBL" id="RPF28660.1"/>
    </source>
</evidence>
<dbReference type="EMBL" id="RKRA01000001">
    <property type="protein sequence ID" value="RPF28660.1"/>
    <property type="molecule type" value="Genomic_DNA"/>
</dbReference>
<dbReference type="PANTHER" id="PTHR46268:SF6">
    <property type="entry name" value="UNIVERSAL STRESS PROTEIN UP12"/>
    <property type="match status" value="1"/>
</dbReference>
<dbReference type="InterPro" id="IPR014729">
    <property type="entry name" value="Rossmann-like_a/b/a_fold"/>
</dbReference>
<protein>
    <submittedName>
        <fullName evidence="3">Universal stress protein family protein</fullName>
    </submittedName>
</protein>
<evidence type="ECO:0000259" key="2">
    <source>
        <dbReference type="Pfam" id="PF00582"/>
    </source>
</evidence>
<dbReference type="InterPro" id="IPR006015">
    <property type="entry name" value="Universal_stress_UspA"/>
</dbReference>
<dbReference type="Gene3D" id="3.40.50.620">
    <property type="entry name" value="HUPs"/>
    <property type="match status" value="1"/>
</dbReference>
<sequence length="132" mass="14013">MTIVVGFLSTKEGEAALTSAVAETRRRDTRLVVVLSRRTDAGDHAALEAEADAVRDRLDEADLAYEVRQLRRGSDVAEDILAVAEEVGADLIVIGLRRRSPVGKLILGSNAQRILLDSPCPVLAVKPAGAAA</sequence>
<comment type="similarity">
    <text evidence="1">Belongs to the universal stress protein A family.</text>
</comment>
<feature type="domain" description="UspA" evidence="2">
    <location>
        <begin position="2"/>
        <end position="126"/>
    </location>
</feature>
<keyword evidence="4" id="KW-1185">Reference proteome</keyword>
<dbReference type="PANTHER" id="PTHR46268">
    <property type="entry name" value="STRESS RESPONSE PROTEIN NHAX"/>
    <property type="match status" value="1"/>
</dbReference>
<dbReference type="PRINTS" id="PR01438">
    <property type="entry name" value="UNVRSLSTRESS"/>
</dbReference>
<dbReference type="CDD" id="cd00293">
    <property type="entry name" value="USP-like"/>
    <property type="match status" value="1"/>
</dbReference>
<dbReference type="RefSeq" id="WP_123919034.1">
    <property type="nucleotide sequence ID" value="NZ_RKRA01000001.1"/>
</dbReference>
<dbReference type="OrthoDB" id="5419113at2"/>
<accession>A0A3N4ZBL7</accession>
<proteinExistence type="inferred from homology"/>
<gene>
    <name evidence="3" type="ORF">EDD32_3199</name>
</gene>
<dbReference type="SUPFAM" id="SSF52402">
    <property type="entry name" value="Adenine nucleotide alpha hydrolases-like"/>
    <property type="match status" value="1"/>
</dbReference>